<dbReference type="SUPFAM" id="SSF75304">
    <property type="entry name" value="Amidase signature (AS) enzymes"/>
    <property type="match status" value="1"/>
</dbReference>
<sequence>MLEYYVPDHDAATFGVSRIIRRWTHAITGKAVCEEVVFYGEPAAQRPLRSCCSTRMISNKNGSADPSYWFSGAELSTCGPPTGPYGTMARTVTDVALLLEVVCRTSTGTWIQGNHVIFPHQHPTPVSSRGDISSLRIGVLREGFEMPGSCTEDDDVCEGSR</sequence>
<organism evidence="1 2">
    <name type="scientific">Desmophyllum pertusum</name>
    <dbReference type="NCBI Taxonomy" id="174260"/>
    <lineage>
        <taxon>Eukaryota</taxon>
        <taxon>Metazoa</taxon>
        <taxon>Cnidaria</taxon>
        <taxon>Anthozoa</taxon>
        <taxon>Hexacorallia</taxon>
        <taxon>Scleractinia</taxon>
        <taxon>Caryophylliina</taxon>
        <taxon>Caryophylliidae</taxon>
        <taxon>Desmophyllum</taxon>
    </lineage>
</organism>
<dbReference type="InterPro" id="IPR036928">
    <property type="entry name" value="AS_sf"/>
</dbReference>
<evidence type="ECO:0000313" key="2">
    <source>
        <dbReference type="Proteomes" id="UP001163046"/>
    </source>
</evidence>
<dbReference type="OrthoDB" id="421993at2759"/>
<protein>
    <submittedName>
        <fullName evidence="1">Uncharacterized protein</fullName>
    </submittedName>
</protein>
<reference evidence="1" key="1">
    <citation type="submission" date="2023-01" db="EMBL/GenBank/DDBJ databases">
        <title>Genome assembly of the deep-sea coral Lophelia pertusa.</title>
        <authorList>
            <person name="Herrera S."/>
            <person name="Cordes E."/>
        </authorList>
    </citation>
    <scope>NUCLEOTIDE SEQUENCE</scope>
    <source>
        <strain evidence="1">USNM1676648</strain>
        <tissue evidence="1">Polyp</tissue>
    </source>
</reference>
<comment type="caution">
    <text evidence="1">The sequence shown here is derived from an EMBL/GenBank/DDBJ whole genome shotgun (WGS) entry which is preliminary data.</text>
</comment>
<keyword evidence="2" id="KW-1185">Reference proteome</keyword>
<dbReference type="Proteomes" id="UP001163046">
    <property type="component" value="Unassembled WGS sequence"/>
</dbReference>
<name>A0A9W9Y7P3_9CNID</name>
<dbReference type="AlphaFoldDB" id="A0A9W9Y7P3"/>
<evidence type="ECO:0000313" key="1">
    <source>
        <dbReference type="EMBL" id="KAJ7321202.1"/>
    </source>
</evidence>
<proteinExistence type="predicted"/>
<accession>A0A9W9Y7P3</accession>
<gene>
    <name evidence="1" type="ORF">OS493_035179</name>
</gene>
<dbReference type="EMBL" id="MU827829">
    <property type="protein sequence ID" value="KAJ7321202.1"/>
    <property type="molecule type" value="Genomic_DNA"/>
</dbReference>